<name>H8FVN4_MAGML</name>
<dbReference type="EMBL" id="CAHP01000032">
    <property type="protein sequence ID" value="CCG42422.1"/>
    <property type="molecule type" value="Genomic_DNA"/>
</dbReference>
<reference evidence="1 2" key="1">
    <citation type="journal article" date="2012" name="J. Bacteriol.">
        <title>Draft Genome Sequence of the Purple Photosynthetic Bacterium Phaeospirillum molischianum DSM120, a Particularly Versatile Bacterium.</title>
        <authorList>
            <person name="Duquesne K."/>
            <person name="Prima V."/>
            <person name="Ji B."/>
            <person name="Rouy Z."/>
            <person name="Medigue C."/>
            <person name="Talla E."/>
            <person name="Sturgis J.N."/>
        </authorList>
    </citation>
    <scope>NUCLEOTIDE SEQUENCE [LARGE SCALE GENOMIC DNA]</scope>
    <source>
        <strain evidence="2">DSM120</strain>
    </source>
</reference>
<dbReference type="RefSeq" id="WP_004156718.1">
    <property type="nucleotide sequence ID" value="NZ_CAHP01000032.1"/>
</dbReference>
<dbReference type="STRING" id="1150626.PHAMO_380090"/>
<dbReference type="AlphaFoldDB" id="H8FVN4"/>
<dbReference type="OrthoDB" id="7321457at2"/>
<evidence type="ECO:0000313" key="1">
    <source>
        <dbReference type="EMBL" id="CCG42422.1"/>
    </source>
</evidence>
<keyword evidence="2" id="KW-1185">Reference proteome</keyword>
<dbReference type="Gene3D" id="3.20.20.450">
    <property type="entry name" value="EAL domain"/>
    <property type="match status" value="1"/>
</dbReference>
<evidence type="ECO:0008006" key="3">
    <source>
        <dbReference type="Google" id="ProtNLM"/>
    </source>
</evidence>
<dbReference type="SUPFAM" id="SSF141868">
    <property type="entry name" value="EAL domain-like"/>
    <property type="match status" value="1"/>
</dbReference>
<gene>
    <name evidence="1" type="ORF">PHAMO_380090</name>
</gene>
<accession>H8FVN4</accession>
<sequence length="384" mass="42677">MAAPNTNLLIYLKQIGTPSGCRALHLHVSGLPKGTKTRDSITQAIGLLNDLNRRSTVNRVFLLNTLDIVFVSTNLDTGLLRQTASNIHKIFGREPIPSNVYGTEDFATLIDISANDTRLLAYAETLFASNVTEPDDDDKMRGSVQIYLQVMERIGSTDISTILLSQPAYATVAEGKMIPVFREMYVSIKALEDAFCPGSSLAKRRTLFTELTEHLDKAVLKVVARQPEFGHRSLSLNLNLMTLTSREFAAFDGMLTEAQRAKLVLEFHRNDVVANFALFQRLAPSLTDRGYSLCIDALDAQLLAHFDLKGLHCRFAKLFWSQEALASGDALRDLIAERAHRDEGVEYILARCDNAAAIRLARHAGFSLLQGKLIDYMVKHNIPL</sequence>
<comment type="caution">
    <text evidence="1">The sequence shown here is derived from an EMBL/GenBank/DDBJ whole genome shotgun (WGS) entry which is preliminary data.</text>
</comment>
<dbReference type="InterPro" id="IPR035919">
    <property type="entry name" value="EAL_sf"/>
</dbReference>
<dbReference type="eggNOG" id="COG2200">
    <property type="taxonomic scope" value="Bacteria"/>
</dbReference>
<proteinExistence type="predicted"/>
<protein>
    <recommendedName>
        <fullName evidence="3">EAL domain-containing protein</fullName>
    </recommendedName>
</protein>
<dbReference type="Proteomes" id="UP000004169">
    <property type="component" value="Unassembled WGS sequence"/>
</dbReference>
<evidence type="ECO:0000313" key="2">
    <source>
        <dbReference type="Proteomes" id="UP000004169"/>
    </source>
</evidence>
<organism evidence="1 2">
    <name type="scientific">Magnetospirillum molischianum DSM 120</name>
    <dbReference type="NCBI Taxonomy" id="1150626"/>
    <lineage>
        <taxon>Bacteria</taxon>
        <taxon>Pseudomonadati</taxon>
        <taxon>Pseudomonadota</taxon>
        <taxon>Alphaproteobacteria</taxon>
        <taxon>Rhodospirillales</taxon>
        <taxon>Rhodospirillaceae</taxon>
        <taxon>Magnetospirillum</taxon>
    </lineage>
</organism>